<comment type="similarity">
    <text evidence="1 2">Belongs to the UPF0147 family.</text>
</comment>
<dbReference type="SUPFAM" id="SSF158436">
    <property type="entry name" value="Ta0600-like"/>
    <property type="match status" value="1"/>
</dbReference>
<dbReference type="InterPro" id="IPR023130">
    <property type="entry name" value="Ta0600-like_sf"/>
</dbReference>
<accession>A0A833ECL9</accession>
<evidence type="ECO:0000256" key="2">
    <source>
        <dbReference type="HAMAP-Rule" id="MF_00342"/>
    </source>
</evidence>
<evidence type="ECO:0000256" key="1">
    <source>
        <dbReference type="ARBA" id="ARBA00005958"/>
    </source>
</evidence>
<comment type="caution">
    <text evidence="3">The sequence shown here is derived from an EMBL/GenBank/DDBJ whole genome shotgun (WGS) entry which is preliminary data.</text>
</comment>
<dbReference type="Pfam" id="PF03685">
    <property type="entry name" value="UPF0147"/>
    <property type="match status" value="1"/>
</dbReference>
<evidence type="ECO:0000313" key="4">
    <source>
        <dbReference type="Proteomes" id="UP000608579"/>
    </source>
</evidence>
<dbReference type="EMBL" id="DQVM01000099">
    <property type="protein sequence ID" value="HIQ29930.1"/>
    <property type="molecule type" value="Genomic_DNA"/>
</dbReference>
<dbReference type="Proteomes" id="UP000608579">
    <property type="component" value="Unassembled WGS sequence"/>
</dbReference>
<protein>
    <recommendedName>
        <fullName evidence="2">UPF0147 protein EYH45_05135</fullName>
    </recommendedName>
</protein>
<dbReference type="NCBIfam" id="NF003319">
    <property type="entry name" value="PRK04330.1"/>
    <property type="match status" value="1"/>
</dbReference>
<organism evidence="3 4">
    <name type="scientific">Caldiarchaeum subterraneum</name>
    <dbReference type="NCBI Taxonomy" id="311458"/>
    <lineage>
        <taxon>Archaea</taxon>
        <taxon>Nitrososphaerota</taxon>
        <taxon>Candidatus Caldarchaeales</taxon>
        <taxon>Candidatus Caldarchaeaceae</taxon>
        <taxon>Candidatus Caldarchaeum</taxon>
    </lineage>
</organism>
<dbReference type="Gene3D" id="1.20.1440.50">
    <property type="entry name" value="Ta0600-like"/>
    <property type="match status" value="1"/>
</dbReference>
<evidence type="ECO:0000313" key="3">
    <source>
        <dbReference type="EMBL" id="HIQ29930.1"/>
    </source>
</evidence>
<sequence>MSEANQDFEKKRQNVVQILESIANDTGTPRNIRRVAKQAAEELFNEKYSPAVRAANSIDMIEEIISDPNMPTFTRTQLWMAISILETIRSSQ</sequence>
<dbReference type="InterPro" id="IPR005354">
    <property type="entry name" value="UPF0147"/>
</dbReference>
<reference evidence="3" key="1">
    <citation type="journal article" date="2020" name="ISME J.">
        <title>Gammaproteobacteria mediating utilization of methyl-, sulfur- and petroleum organic compounds in deep ocean hydrothermal plumes.</title>
        <authorList>
            <person name="Zhou Z."/>
            <person name="Liu Y."/>
            <person name="Pan J."/>
            <person name="Cron B.R."/>
            <person name="Toner B.M."/>
            <person name="Anantharaman K."/>
            <person name="Breier J.A."/>
            <person name="Dick G.J."/>
            <person name="Li M."/>
        </authorList>
    </citation>
    <scope>NUCLEOTIDE SEQUENCE</scope>
    <source>
        <strain evidence="3">SZUA-1515</strain>
    </source>
</reference>
<dbReference type="AlphaFoldDB" id="A0A833ECL9"/>
<dbReference type="HAMAP" id="MF_00342">
    <property type="entry name" value="UPF0147"/>
    <property type="match status" value="1"/>
</dbReference>
<name>A0A833ECL9_CALS0</name>
<gene>
    <name evidence="3" type="ORF">EYH45_05135</name>
</gene>
<proteinExistence type="inferred from homology"/>